<dbReference type="OrthoDB" id="2564822at2759"/>
<feature type="non-terminal residue" evidence="1">
    <location>
        <position position="257"/>
    </location>
</feature>
<dbReference type="EMBL" id="KZ819194">
    <property type="protein sequence ID" value="PWY99573.1"/>
    <property type="molecule type" value="Genomic_DNA"/>
</dbReference>
<dbReference type="AlphaFoldDB" id="A0A317XML4"/>
<evidence type="ECO:0000313" key="2">
    <source>
        <dbReference type="Proteomes" id="UP000246740"/>
    </source>
</evidence>
<dbReference type="PANTHER" id="PTHR34863:SF1">
    <property type="entry name" value="OTU DOMAIN-CONTAINING PROTEIN"/>
    <property type="match status" value="1"/>
</dbReference>
<dbReference type="PANTHER" id="PTHR34863">
    <property type="entry name" value="EXPRESSED PROTEIN"/>
    <property type="match status" value="1"/>
</dbReference>
<protein>
    <submittedName>
        <fullName evidence="1">Uncharacterized protein</fullName>
    </submittedName>
</protein>
<accession>A0A317XML4</accession>
<keyword evidence="2" id="KW-1185">Reference proteome</keyword>
<organism evidence="1 2">
    <name type="scientific">Testicularia cyperi</name>
    <dbReference type="NCBI Taxonomy" id="1882483"/>
    <lineage>
        <taxon>Eukaryota</taxon>
        <taxon>Fungi</taxon>
        <taxon>Dikarya</taxon>
        <taxon>Basidiomycota</taxon>
        <taxon>Ustilaginomycotina</taxon>
        <taxon>Ustilaginomycetes</taxon>
        <taxon>Ustilaginales</taxon>
        <taxon>Anthracoideaceae</taxon>
        <taxon>Testicularia</taxon>
    </lineage>
</organism>
<gene>
    <name evidence="1" type="ORF">BCV70DRAFT_162355</name>
</gene>
<reference evidence="1 2" key="1">
    <citation type="journal article" date="2018" name="Mol. Biol. Evol.">
        <title>Broad Genomic Sampling Reveals a Smut Pathogenic Ancestry of the Fungal Clade Ustilaginomycotina.</title>
        <authorList>
            <person name="Kijpornyongpan T."/>
            <person name="Mondo S.J."/>
            <person name="Barry K."/>
            <person name="Sandor L."/>
            <person name="Lee J."/>
            <person name="Lipzen A."/>
            <person name="Pangilinan J."/>
            <person name="LaButti K."/>
            <person name="Hainaut M."/>
            <person name="Henrissat B."/>
            <person name="Grigoriev I.V."/>
            <person name="Spatafora J.W."/>
            <person name="Aime M.C."/>
        </authorList>
    </citation>
    <scope>NUCLEOTIDE SEQUENCE [LARGE SCALE GENOMIC DNA]</scope>
    <source>
        <strain evidence="1 2">MCA 3645</strain>
    </source>
</reference>
<evidence type="ECO:0000313" key="1">
    <source>
        <dbReference type="EMBL" id="PWY99573.1"/>
    </source>
</evidence>
<name>A0A317XML4_9BASI</name>
<dbReference type="Proteomes" id="UP000246740">
    <property type="component" value="Unassembled WGS sequence"/>
</dbReference>
<sequence length="257" mass="28718">MVKVAPEYKQPLLDFLAGKGVVVKGSEYPTALIRGNQVITVGKLIQALEAIGCQTIRFQAYGMKEPLDGYSDLGNVDHPMADLNTFDLGKMYPDPSIILVKPRHLQPAGITTYPMLLPLGTDYGTVQMRVNYNASKLYSVKAYPRLVHLIKAHAGNQVLWAPKTVQNAKARQKALYKQLEFMKQSSRSMMGGLRLEVTVQAKTLRLAVQEIGNTPLLSLNAYRNPQSEVMRPYQLRTLCVSKSDYIDNLVFMLSRAE</sequence>
<proteinExistence type="predicted"/>
<dbReference type="InParanoid" id="A0A317XML4"/>